<dbReference type="InterPro" id="IPR012911">
    <property type="entry name" value="PP2C_C"/>
</dbReference>
<sequence length="98" mass="10408">MTCMVVCFPGAPRPCEEAISKEMALDAVLSHKVAGEQVKWPVGGMVGQCGLSAHLLLRAVCLCSGTSMPKHGFQDPGLRGHPGLASWRRATQQGHCHS</sequence>
<feature type="domain" description="Protein serine/threonine phosphatase 2C C-terminal" evidence="1">
    <location>
        <begin position="2"/>
        <end position="34"/>
    </location>
</feature>
<dbReference type="GO" id="GO:0000287">
    <property type="term" value="F:magnesium ion binding"/>
    <property type="evidence" value="ECO:0007669"/>
    <property type="project" value="InterPro"/>
</dbReference>
<dbReference type="AlphaFoldDB" id="A6J8M0"/>
<reference evidence="2 3" key="1">
    <citation type="submission" date="2005-09" db="EMBL/GenBank/DDBJ databases">
        <authorList>
            <person name="Mural R.J."/>
            <person name="Li P.W."/>
            <person name="Adams M.D."/>
            <person name="Amanatides P.G."/>
            <person name="Baden-Tillson H."/>
            <person name="Barnstead M."/>
            <person name="Chin S.H."/>
            <person name="Dew I."/>
            <person name="Evans C.A."/>
            <person name="Ferriera S."/>
            <person name="Flanigan M."/>
            <person name="Fosler C."/>
            <person name="Glodek A."/>
            <person name="Gu Z."/>
            <person name="Holt R.A."/>
            <person name="Jennings D."/>
            <person name="Kraft C.L."/>
            <person name="Lu F."/>
            <person name="Nguyen T."/>
            <person name="Nusskern D.R."/>
            <person name="Pfannkoch C.M."/>
            <person name="Sitter C."/>
            <person name="Sutton G.G."/>
            <person name="Venter J.C."/>
            <person name="Wang Z."/>
            <person name="Woodage T."/>
            <person name="Zheng X.H."/>
            <person name="Zhong F."/>
        </authorList>
    </citation>
    <scope>NUCLEOTIDE SEQUENCE [LARGE SCALE GENOMIC DNA]</scope>
    <source>
        <strain>BN</strain>
        <strain evidence="3">Sprague-Dawley</strain>
    </source>
</reference>
<gene>
    <name evidence="2" type="primary">RGD1562091_predicted</name>
    <name evidence="2" type="ORF">rCG_53625</name>
</gene>
<evidence type="ECO:0000313" key="3">
    <source>
        <dbReference type="Proteomes" id="UP000234681"/>
    </source>
</evidence>
<protein>
    <submittedName>
        <fullName evidence="2">Similar to expressed sequence C79127 (Predicted), isoform CRA_b</fullName>
    </submittedName>
</protein>
<accession>A6J8M0</accession>
<proteinExistence type="predicted"/>
<name>A6J8M0_RAT</name>
<dbReference type="Proteomes" id="UP000234681">
    <property type="component" value="Chromosome 1"/>
</dbReference>
<organism evidence="2 3">
    <name type="scientific">Rattus norvegicus</name>
    <name type="common">Rat</name>
    <dbReference type="NCBI Taxonomy" id="10116"/>
    <lineage>
        <taxon>Eukaryota</taxon>
        <taxon>Metazoa</taxon>
        <taxon>Chordata</taxon>
        <taxon>Craniata</taxon>
        <taxon>Vertebrata</taxon>
        <taxon>Euteleostomi</taxon>
        <taxon>Mammalia</taxon>
        <taxon>Eutheria</taxon>
        <taxon>Euarchontoglires</taxon>
        <taxon>Glires</taxon>
        <taxon>Rodentia</taxon>
        <taxon>Myomorpha</taxon>
        <taxon>Muroidea</taxon>
        <taxon>Muridae</taxon>
        <taxon>Murinae</taxon>
        <taxon>Rattus</taxon>
    </lineage>
</organism>
<dbReference type="Pfam" id="PF07830">
    <property type="entry name" value="PP2C_C"/>
    <property type="match status" value="1"/>
</dbReference>
<evidence type="ECO:0000259" key="1">
    <source>
        <dbReference type="Pfam" id="PF07830"/>
    </source>
</evidence>
<dbReference type="EMBL" id="CH473979">
    <property type="protein sequence ID" value="EDM08215.1"/>
    <property type="molecule type" value="Genomic_DNA"/>
</dbReference>
<dbReference type="GO" id="GO:0004721">
    <property type="term" value="F:phosphoprotein phosphatase activity"/>
    <property type="evidence" value="ECO:0007669"/>
    <property type="project" value="InterPro"/>
</dbReference>
<evidence type="ECO:0000313" key="2">
    <source>
        <dbReference type="EMBL" id="EDM08215.1"/>
    </source>
</evidence>
<dbReference type="GO" id="GO:0030145">
    <property type="term" value="F:manganese ion binding"/>
    <property type="evidence" value="ECO:0007669"/>
    <property type="project" value="InterPro"/>
</dbReference>